<sequence length="54" mass="5854">MTLIVGNDEAITSMARFDGLSDHAILRNDRTVAHRSDSRRFASVGGEEGFSASE</sequence>
<gene>
    <name evidence="1" type="ORF">POL72_12125</name>
</gene>
<evidence type="ECO:0000313" key="2">
    <source>
        <dbReference type="Proteomes" id="UP001217485"/>
    </source>
</evidence>
<reference evidence="1 2" key="1">
    <citation type="submission" date="2023-01" db="EMBL/GenBank/DDBJ databases">
        <title>Minimal conservation of predation-associated metabolite biosynthetic gene clusters underscores biosynthetic potential of Myxococcota including descriptions for ten novel species: Archangium lansinium sp. nov., Myxococcus landrumus sp. nov., Nannocystis bai.</title>
        <authorList>
            <person name="Ahearne A."/>
            <person name="Stevens C."/>
            <person name="Dowd S."/>
        </authorList>
    </citation>
    <scope>NUCLEOTIDE SEQUENCE [LARGE SCALE GENOMIC DNA]</scope>
    <source>
        <strain evidence="1 2">WIWO2</strain>
    </source>
</reference>
<dbReference type="EMBL" id="JAQNDK010000001">
    <property type="protein sequence ID" value="MDC0678481.1"/>
    <property type="molecule type" value="Genomic_DNA"/>
</dbReference>
<protein>
    <submittedName>
        <fullName evidence="1">Uncharacterized protein</fullName>
    </submittedName>
</protein>
<name>A0ABT5BWD4_9BACT</name>
<proteinExistence type="predicted"/>
<organism evidence="1 2">
    <name type="scientific">Sorangium atrum</name>
    <dbReference type="NCBI Taxonomy" id="2995308"/>
    <lineage>
        <taxon>Bacteria</taxon>
        <taxon>Pseudomonadati</taxon>
        <taxon>Myxococcota</taxon>
        <taxon>Polyangia</taxon>
        <taxon>Polyangiales</taxon>
        <taxon>Polyangiaceae</taxon>
        <taxon>Sorangium</taxon>
    </lineage>
</organism>
<keyword evidence="2" id="KW-1185">Reference proteome</keyword>
<dbReference type="RefSeq" id="WP_272095304.1">
    <property type="nucleotide sequence ID" value="NZ_JAQNDK010000001.1"/>
</dbReference>
<dbReference type="Proteomes" id="UP001217485">
    <property type="component" value="Unassembled WGS sequence"/>
</dbReference>
<accession>A0ABT5BWD4</accession>
<comment type="caution">
    <text evidence="1">The sequence shown here is derived from an EMBL/GenBank/DDBJ whole genome shotgun (WGS) entry which is preliminary data.</text>
</comment>
<evidence type="ECO:0000313" key="1">
    <source>
        <dbReference type="EMBL" id="MDC0678481.1"/>
    </source>
</evidence>